<feature type="compositionally biased region" description="Polar residues" evidence="7">
    <location>
        <begin position="52"/>
        <end position="62"/>
    </location>
</feature>
<keyword evidence="5" id="KW-0694">RNA-binding</keyword>
<keyword evidence="2" id="KW-0963">Cytoplasm</keyword>
<reference evidence="9 10" key="1">
    <citation type="submission" date="2021-05" db="EMBL/GenBank/DDBJ databases">
        <title>Genome Assembly of Synthetic Allotetraploid Brassica napus Reveals Homoeologous Exchanges between Subgenomes.</title>
        <authorList>
            <person name="Davis J.T."/>
        </authorList>
    </citation>
    <scope>NUCLEOTIDE SEQUENCE [LARGE SCALE GENOMIC DNA]</scope>
    <source>
        <strain evidence="10">cv. Da-Ae</strain>
        <tissue evidence="9">Seedling</tissue>
    </source>
</reference>
<protein>
    <recommendedName>
        <fullName evidence="8">PUM-HD domain-containing protein</fullName>
    </recommendedName>
</protein>
<dbReference type="PROSITE" id="PS50303">
    <property type="entry name" value="PUM_HD"/>
    <property type="match status" value="1"/>
</dbReference>
<proteinExistence type="predicted"/>
<keyword evidence="4" id="KW-0810">Translation regulation</keyword>
<evidence type="ECO:0000256" key="5">
    <source>
        <dbReference type="ARBA" id="ARBA00022884"/>
    </source>
</evidence>
<dbReference type="SUPFAM" id="SSF48371">
    <property type="entry name" value="ARM repeat"/>
    <property type="match status" value="1"/>
</dbReference>
<evidence type="ECO:0000313" key="10">
    <source>
        <dbReference type="Proteomes" id="UP000824890"/>
    </source>
</evidence>
<dbReference type="EMBL" id="JAGKQM010000011">
    <property type="protein sequence ID" value="KAH0904116.1"/>
    <property type="molecule type" value="Genomic_DNA"/>
</dbReference>
<organism evidence="9 10">
    <name type="scientific">Brassica napus</name>
    <name type="common">Rape</name>
    <dbReference type="NCBI Taxonomy" id="3708"/>
    <lineage>
        <taxon>Eukaryota</taxon>
        <taxon>Viridiplantae</taxon>
        <taxon>Streptophyta</taxon>
        <taxon>Embryophyta</taxon>
        <taxon>Tracheophyta</taxon>
        <taxon>Spermatophyta</taxon>
        <taxon>Magnoliopsida</taxon>
        <taxon>eudicotyledons</taxon>
        <taxon>Gunneridae</taxon>
        <taxon>Pentapetalae</taxon>
        <taxon>rosids</taxon>
        <taxon>malvids</taxon>
        <taxon>Brassicales</taxon>
        <taxon>Brassicaceae</taxon>
        <taxon>Brassiceae</taxon>
        <taxon>Brassica</taxon>
    </lineage>
</organism>
<evidence type="ECO:0000259" key="8">
    <source>
        <dbReference type="PROSITE" id="PS50303"/>
    </source>
</evidence>
<gene>
    <name evidence="9" type="ORF">HID58_043619</name>
</gene>
<evidence type="ECO:0000256" key="6">
    <source>
        <dbReference type="PROSITE-ProRule" id="PRU00317"/>
    </source>
</evidence>
<keyword evidence="10" id="KW-1185">Reference proteome</keyword>
<dbReference type="InterPro" id="IPR016024">
    <property type="entry name" value="ARM-type_fold"/>
</dbReference>
<dbReference type="Proteomes" id="UP000824890">
    <property type="component" value="Unassembled WGS sequence"/>
</dbReference>
<evidence type="ECO:0000256" key="7">
    <source>
        <dbReference type="SAM" id="MobiDB-lite"/>
    </source>
</evidence>
<dbReference type="InterPro" id="IPR001313">
    <property type="entry name" value="Pumilio_RNA-bd_rpt"/>
</dbReference>
<dbReference type="PROSITE" id="PS50302">
    <property type="entry name" value="PUM"/>
    <property type="match status" value="1"/>
</dbReference>
<feature type="repeat" description="Pumilio" evidence="6">
    <location>
        <begin position="19"/>
        <end position="54"/>
    </location>
</feature>
<dbReference type="Pfam" id="PF00806">
    <property type="entry name" value="PUF"/>
    <property type="match status" value="2"/>
</dbReference>
<feature type="domain" description="PUM-HD" evidence="8">
    <location>
        <begin position="1"/>
        <end position="81"/>
    </location>
</feature>
<keyword evidence="3" id="KW-0677">Repeat</keyword>
<dbReference type="Gene3D" id="1.25.10.10">
    <property type="entry name" value="Leucine-rich Repeat Variant"/>
    <property type="match status" value="1"/>
</dbReference>
<dbReference type="PANTHER" id="PTHR12537:SF121">
    <property type="entry name" value="PUMILIO HOMOLOG 5"/>
    <property type="match status" value="1"/>
</dbReference>
<dbReference type="SMART" id="SM00025">
    <property type="entry name" value="Pumilio"/>
    <property type="match status" value="1"/>
</dbReference>
<dbReference type="PANTHER" id="PTHR12537">
    <property type="entry name" value="RNA BINDING PROTEIN PUMILIO-RELATED"/>
    <property type="match status" value="1"/>
</dbReference>
<feature type="region of interest" description="Disordered" evidence="7">
    <location>
        <begin position="43"/>
        <end position="81"/>
    </location>
</feature>
<evidence type="ECO:0000256" key="1">
    <source>
        <dbReference type="ARBA" id="ARBA00004496"/>
    </source>
</evidence>
<feature type="non-terminal residue" evidence="9">
    <location>
        <position position="81"/>
    </location>
</feature>
<dbReference type="InterPro" id="IPR033133">
    <property type="entry name" value="PUM-HD"/>
</dbReference>
<evidence type="ECO:0000256" key="3">
    <source>
        <dbReference type="ARBA" id="ARBA00022737"/>
    </source>
</evidence>
<sequence>MAHVLERGKPDERGQIIEKLNGNVVQMSQHKYASNIVAKCLEHADSDDESQSRSAKGNSGAENEQLLLLQRVKPQKKGTEG</sequence>
<name>A0ABQ8BIS7_BRANA</name>
<dbReference type="InterPro" id="IPR011989">
    <property type="entry name" value="ARM-like"/>
</dbReference>
<evidence type="ECO:0000313" key="9">
    <source>
        <dbReference type="EMBL" id="KAH0904116.1"/>
    </source>
</evidence>
<comment type="subcellular location">
    <subcellularLocation>
        <location evidence="1">Cytoplasm</location>
    </subcellularLocation>
</comment>
<accession>A0ABQ8BIS7</accession>
<comment type="caution">
    <text evidence="9">The sequence shown here is derived from an EMBL/GenBank/DDBJ whole genome shotgun (WGS) entry which is preliminary data.</text>
</comment>
<evidence type="ECO:0000256" key="2">
    <source>
        <dbReference type="ARBA" id="ARBA00022490"/>
    </source>
</evidence>
<evidence type="ECO:0000256" key="4">
    <source>
        <dbReference type="ARBA" id="ARBA00022845"/>
    </source>
</evidence>